<name>A0A2C5Z9J0_9HYPO</name>
<comment type="caution">
    <text evidence="2">The sequence shown here is derived from an EMBL/GenBank/DDBJ whole genome shotgun (WGS) entry which is preliminary data.</text>
</comment>
<feature type="region of interest" description="Disordered" evidence="1">
    <location>
        <begin position="90"/>
        <end position="127"/>
    </location>
</feature>
<dbReference type="Proteomes" id="UP000224854">
    <property type="component" value="Unassembled WGS sequence"/>
</dbReference>
<accession>A0A2C5Z9J0</accession>
<evidence type="ECO:0000256" key="1">
    <source>
        <dbReference type="SAM" id="MobiDB-lite"/>
    </source>
</evidence>
<sequence>MSFITKKIIGAAIPASRTVSVQAPRAFGTCAVLSKSATESVKDGLKSVDRAVSDNVVLPGLDAAAKAKEKVESMTTNEAKGEAKGQIREMKGEAKGKAQEVKGQAKGAAQHAAGKVKGAAEEVKEKM</sequence>
<evidence type="ECO:0000313" key="2">
    <source>
        <dbReference type="EMBL" id="PHH77687.1"/>
    </source>
</evidence>
<gene>
    <name evidence="2" type="ORF">CDD82_3398</name>
</gene>
<dbReference type="AlphaFoldDB" id="A0A2C5Z9J0"/>
<feature type="compositionally biased region" description="Basic and acidic residues" evidence="1">
    <location>
        <begin position="118"/>
        <end position="127"/>
    </location>
</feature>
<organism evidence="2 3">
    <name type="scientific">Ophiocordyceps australis</name>
    <dbReference type="NCBI Taxonomy" id="1399860"/>
    <lineage>
        <taxon>Eukaryota</taxon>
        <taxon>Fungi</taxon>
        <taxon>Dikarya</taxon>
        <taxon>Ascomycota</taxon>
        <taxon>Pezizomycotina</taxon>
        <taxon>Sordariomycetes</taxon>
        <taxon>Hypocreomycetidae</taxon>
        <taxon>Hypocreales</taxon>
        <taxon>Ophiocordycipitaceae</taxon>
        <taxon>Ophiocordyceps</taxon>
    </lineage>
</organism>
<dbReference type="OrthoDB" id="4023585at2759"/>
<reference evidence="2 3" key="1">
    <citation type="submission" date="2017-06" db="EMBL/GenBank/DDBJ databases">
        <title>Ant-infecting Ophiocordyceps genomes reveal a high diversity of potential behavioral manipulation genes and a possible major role for enterotoxins.</title>
        <authorList>
            <person name="De Bekker C."/>
            <person name="Evans H.C."/>
            <person name="Brachmann A."/>
            <person name="Hughes D.P."/>
        </authorList>
    </citation>
    <scope>NUCLEOTIDE SEQUENCE [LARGE SCALE GENOMIC DNA]</scope>
    <source>
        <strain evidence="2 3">1348a</strain>
    </source>
</reference>
<feature type="compositionally biased region" description="Basic and acidic residues" evidence="1">
    <location>
        <begin position="90"/>
        <end position="100"/>
    </location>
</feature>
<proteinExistence type="predicted"/>
<feature type="compositionally biased region" description="Low complexity" evidence="1">
    <location>
        <begin position="101"/>
        <end position="117"/>
    </location>
</feature>
<evidence type="ECO:0000313" key="3">
    <source>
        <dbReference type="Proteomes" id="UP000224854"/>
    </source>
</evidence>
<keyword evidence="3" id="KW-1185">Reference proteome</keyword>
<dbReference type="EMBL" id="NJEU01000257">
    <property type="protein sequence ID" value="PHH77687.1"/>
    <property type="molecule type" value="Genomic_DNA"/>
</dbReference>
<protein>
    <submittedName>
        <fullName evidence="2">Uncharacterized protein</fullName>
    </submittedName>
</protein>